<organism evidence="1 2">
    <name type="scientific">Chlorovirus heliozoae</name>
    <dbReference type="NCBI Taxonomy" id="322019"/>
    <lineage>
        <taxon>Viruses</taxon>
        <taxon>Varidnaviria</taxon>
        <taxon>Bamfordvirae</taxon>
        <taxon>Nucleocytoviricota</taxon>
        <taxon>Megaviricetes</taxon>
        <taxon>Algavirales</taxon>
        <taxon>Phycodnaviridae</taxon>
        <taxon>Chlorovirus</taxon>
    </lineage>
</organism>
<dbReference type="GeneID" id="5470499"/>
<accession>A7K934</accession>
<gene>
    <name evidence="1" type="primary">z424R</name>
    <name evidence="1" type="ORF">ATCV1_z424R</name>
</gene>
<name>A7K934_9PHYC</name>
<sequence length="92" mass="10014">MLPSDPPDVVYPHTSFMSTFHRRDTFSSIFSSSGWACLSKVPSGAKGSPALLNVTRRVGEARGNCLFSVQGYPMAIDLAKDRILLHLAIKSC</sequence>
<protein>
    <submittedName>
        <fullName evidence="1">Uncharacterized protein z424R</fullName>
    </submittedName>
</protein>
<dbReference type="Proteomes" id="UP000202420">
    <property type="component" value="Segment"/>
</dbReference>
<reference evidence="1 2" key="1">
    <citation type="submission" date="2006-09" db="EMBL/GenBank/DDBJ databases">
        <title>Sequence and annotation of the 288-kb ATCV-1 virus that infects an endosymbiotic Chlorella strain of the heliozoon Acanthocystis turfacea.</title>
        <authorList>
            <person name="Fitzgerald L.A."/>
            <person name="Graves M.V."/>
            <person name="Li X."/>
            <person name="Pfitzner A.J.P."/>
            <person name="Hartigan J."/>
            <person name="Van Etten J.L."/>
        </authorList>
    </citation>
    <scope>NUCLEOTIDE SEQUENCE [LARGE SCALE GENOMIC DNA]</scope>
    <source>
        <strain evidence="1 2">ATCV-1</strain>
    </source>
</reference>
<keyword evidence="2" id="KW-1185">Reference proteome</keyword>
<evidence type="ECO:0000313" key="2">
    <source>
        <dbReference type="Proteomes" id="UP000202420"/>
    </source>
</evidence>
<proteinExistence type="predicted"/>
<dbReference type="EMBL" id="EF101928">
    <property type="protein sequence ID" value="ABT16558.1"/>
    <property type="molecule type" value="Genomic_DNA"/>
</dbReference>
<evidence type="ECO:0000313" key="1">
    <source>
        <dbReference type="EMBL" id="ABT16558.1"/>
    </source>
</evidence>
<dbReference type="RefSeq" id="YP_001426905.1">
    <property type="nucleotide sequence ID" value="NC_008724.1"/>
</dbReference>
<dbReference type="KEGG" id="vg:5470499"/>